<keyword evidence="2" id="KW-1185">Reference proteome</keyword>
<dbReference type="Proteomes" id="UP000092177">
    <property type="component" value="Chromosome 4"/>
</dbReference>
<dbReference type="EMBL" id="LTAN01000004">
    <property type="protein sequence ID" value="OBR10067.1"/>
    <property type="molecule type" value="Genomic_DNA"/>
</dbReference>
<evidence type="ECO:0000313" key="1">
    <source>
        <dbReference type="EMBL" id="OBR10067.1"/>
    </source>
</evidence>
<dbReference type="GeneID" id="28864841"/>
<organism evidence="1 2">
    <name type="scientific">Colletotrichum higginsianum (strain IMI 349063)</name>
    <name type="common">Crucifer anthracnose fungus</name>
    <dbReference type="NCBI Taxonomy" id="759273"/>
    <lineage>
        <taxon>Eukaryota</taxon>
        <taxon>Fungi</taxon>
        <taxon>Dikarya</taxon>
        <taxon>Ascomycota</taxon>
        <taxon>Pezizomycotina</taxon>
        <taxon>Sordariomycetes</taxon>
        <taxon>Hypocreomycetidae</taxon>
        <taxon>Glomerellales</taxon>
        <taxon>Glomerellaceae</taxon>
        <taxon>Colletotrichum</taxon>
        <taxon>Colletotrichum destructivum species complex</taxon>
    </lineage>
</organism>
<dbReference type="AlphaFoldDB" id="A0A1B7YDF8"/>
<dbReference type="VEuPathDB" id="FungiDB:CH63R_05759"/>
<gene>
    <name evidence="1" type="ORF">CH63R_05759</name>
</gene>
<sequence length="71" mass="8071">MPIRPLGLLSQYLLHYLYFVFVTDHGRARLLIDADHPFTLFAGAHYAMLMRQAGHRPNGDIRSVSRHPANG</sequence>
<evidence type="ECO:0000313" key="2">
    <source>
        <dbReference type="Proteomes" id="UP000092177"/>
    </source>
</evidence>
<comment type="caution">
    <text evidence="1">The sequence shown here is derived from an EMBL/GenBank/DDBJ whole genome shotgun (WGS) entry which is preliminary data.</text>
</comment>
<protein>
    <submittedName>
        <fullName evidence="1">Uncharacterized protein</fullName>
    </submittedName>
</protein>
<reference evidence="2" key="1">
    <citation type="journal article" date="2017" name="BMC Genomics">
        <title>Gapless genome assembly of Colletotrichum higginsianum reveals chromosome structure and association of transposable elements with secondary metabolite gene clusters.</title>
        <authorList>
            <person name="Dallery J.-F."/>
            <person name="Lapalu N."/>
            <person name="Zampounis A."/>
            <person name="Pigne S."/>
            <person name="Luyten I."/>
            <person name="Amselem J."/>
            <person name="Wittenberg A.H.J."/>
            <person name="Zhou S."/>
            <person name="de Queiroz M.V."/>
            <person name="Robin G.P."/>
            <person name="Auger A."/>
            <person name="Hainaut M."/>
            <person name="Henrissat B."/>
            <person name="Kim K.-T."/>
            <person name="Lee Y.-H."/>
            <person name="Lespinet O."/>
            <person name="Schwartz D.C."/>
            <person name="Thon M.R."/>
            <person name="O'Connell R.J."/>
        </authorList>
    </citation>
    <scope>NUCLEOTIDE SEQUENCE [LARGE SCALE GENOMIC DNA]</scope>
    <source>
        <strain evidence="2">IMI 349063</strain>
    </source>
</reference>
<name>A0A1B7YDF8_COLHI</name>
<dbReference type="RefSeq" id="XP_018158584.1">
    <property type="nucleotide sequence ID" value="XM_018300734.1"/>
</dbReference>
<dbReference type="KEGG" id="chig:CH63R_05759"/>
<accession>A0A1B7YDF8</accession>
<proteinExistence type="predicted"/>